<keyword evidence="2 9" id="KW-0813">Transport</keyword>
<evidence type="ECO:0000256" key="4">
    <source>
        <dbReference type="ARBA" id="ARBA00022519"/>
    </source>
</evidence>
<comment type="subcellular location">
    <subcellularLocation>
        <location evidence="1 9">Cell inner membrane</location>
        <topology evidence="1 9">Multi-pass membrane protein</topology>
    </subcellularLocation>
</comment>
<evidence type="ECO:0000256" key="5">
    <source>
        <dbReference type="ARBA" id="ARBA00022692"/>
    </source>
</evidence>
<evidence type="ECO:0000313" key="12">
    <source>
        <dbReference type="Proteomes" id="UP000266483"/>
    </source>
</evidence>
<proteinExistence type="inferred from homology"/>
<keyword evidence="5 9" id="KW-0812">Transmembrane</keyword>
<evidence type="ECO:0000256" key="8">
    <source>
        <dbReference type="ARBA" id="ARBA00038436"/>
    </source>
</evidence>
<dbReference type="InterPro" id="IPR007387">
    <property type="entry name" value="TRAP_DctQ"/>
</dbReference>
<feature type="transmembrane region" description="Helical" evidence="9">
    <location>
        <begin position="12"/>
        <end position="36"/>
    </location>
</feature>
<dbReference type="RefSeq" id="WP_119441738.1">
    <property type="nucleotide sequence ID" value="NZ_CP170494.1"/>
</dbReference>
<evidence type="ECO:0000256" key="3">
    <source>
        <dbReference type="ARBA" id="ARBA00022475"/>
    </source>
</evidence>
<dbReference type="InterPro" id="IPR055348">
    <property type="entry name" value="DctQ"/>
</dbReference>
<sequence>MTTPLASKLEQVLKWTCVLPLMVILVLTFVDVFMRYVFASPITGATEIIRFCMALAVFAGLPVLTRDRGHITVSLIDNLLGAHALRIKQAVCDAVSLFAVMLLAWRLWDQAGLYVNTQAATIVLDLPMAPLVYVLFAFTVLTAILLAAVMVNTLAAASARGEIS</sequence>
<gene>
    <name evidence="11" type="ORF">CJO09_07120</name>
</gene>
<keyword evidence="4 9" id="KW-0997">Cell inner membrane</keyword>
<evidence type="ECO:0000256" key="2">
    <source>
        <dbReference type="ARBA" id="ARBA00022448"/>
    </source>
</evidence>
<evidence type="ECO:0000256" key="7">
    <source>
        <dbReference type="ARBA" id="ARBA00023136"/>
    </source>
</evidence>
<keyword evidence="7 9" id="KW-0472">Membrane</keyword>
<organism evidence="11 12">
    <name type="scientific">Neopusillimonas maritima</name>
    <dbReference type="NCBI Taxonomy" id="2026239"/>
    <lineage>
        <taxon>Bacteria</taxon>
        <taxon>Pseudomonadati</taxon>
        <taxon>Pseudomonadota</taxon>
        <taxon>Betaproteobacteria</taxon>
        <taxon>Burkholderiales</taxon>
        <taxon>Alcaligenaceae</taxon>
        <taxon>Neopusillimonas</taxon>
    </lineage>
</organism>
<feature type="transmembrane region" description="Helical" evidence="9">
    <location>
        <begin position="128"/>
        <end position="151"/>
    </location>
</feature>
<comment type="subunit">
    <text evidence="9">The complex comprises the extracytoplasmic solute receptor protein and the two transmembrane proteins.</text>
</comment>
<dbReference type="Proteomes" id="UP000266483">
    <property type="component" value="Unassembled WGS sequence"/>
</dbReference>
<feature type="domain" description="Tripartite ATP-independent periplasmic transporters DctQ component" evidence="10">
    <location>
        <begin position="24"/>
        <end position="154"/>
    </location>
</feature>
<keyword evidence="3" id="KW-1003">Cell membrane</keyword>
<dbReference type="Pfam" id="PF04290">
    <property type="entry name" value="DctQ"/>
    <property type="match status" value="1"/>
</dbReference>
<accession>A0ABX9MXU1</accession>
<evidence type="ECO:0000256" key="9">
    <source>
        <dbReference type="RuleBase" id="RU369079"/>
    </source>
</evidence>
<name>A0ABX9MXU1_9BURK</name>
<dbReference type="PANTHER" id="PTHR35011">
    <property type="entry name" value="2,3-DIKETO-L-GULONATE TRAP TRANSPORTER SMALL PERMEASE PROTEIN YIAM"/>
    <property type="match status" value="1"/>
</dbReference>
<feature type="transmembrane region" description="Helical" evidence="9">
    <location>
        <begin position="48"/>
        <end position="65"/>
    </location>
</feature>
<reference evidence="11 12" key="1">
    <citation type="submission" date="2017-08" db="EMBL/GenBank/DDBJ databases">
        <title>Pusillimonas indicus sp. nov., a member of the family Alcaligenaceae isolated from surface seawater.</title>
        <authorList>
            <person name="Li J."/>
        </authorList>
    </citation>
    <scope>NUCLEOTIDE SEQUENCE [LARGE SCALE GENOMIC DNA]</scope>
    <source>
        <strain evidence="11 12">17-4A</strain>
    </source>
</reference>
<evidence type="ECO:0000256" key="1">
    <source>
        <dbReference type="ARBA" id="ARBA00004429"/>
    </source>
</evidence>
<feature type="transmembrane region" description="Helical" evidence="9">
    <location>
        <begin position="90"/>
        <end position="108"/>
    </location>
</feature>
<protein>
    <recommendedName>
        <fullName evidence="9">TRAP transporter small permease protein</fullName>
    </recommendedName>
</protein>
<comment type="caution">
    <text evidence="11">The sequence shown here is derived from an EMBL/GenBank/DDBJ whole genome shotgun (WGS) entry which is preliminary data.</text>
</comment>
<evidence type="ECO:0000259" key="10">
    <source>
        <dbReference type="Pfam" id="PF04290"/>
    </source>
</evidence>
<keyword evidence="6 9" id="KW-1133">Transmembrane helix</keyword>
<comment type="function">
    <text evidence="9">Part of the tripartite ATP-independent periplasmic (TRAP) transport system.</text>
</comment>
<keyword evidence="12" id="KW-1185">Reference proteome</keyword>
<comment type="similarity">
    <text evidence="8 9">Belongs to the TRAP transporter small permease family.</text>
</comment>
<evidence type="ECO:0000313" key="11">
    <source>
        <dbReference type="EMBL" id="RII83361.1"/>
    </source>
</evidence>
<dbReference type="PANTHER" id="PTHR35011:SF2">
    <property type="entry name" value="2,3-DIKETO-L-GULONATE TRAP TRANSPORTER SMALL PERMEASE PROTEIN YIAM"/>
    <property type="match status" value="1"/>
</dbReference>
<dbReference type="EMBL" id="NQOU01000002">
    <property type="protein sequence ID" value="RII83361.1"/>
    <property type="molecule type" value="Genomic_DNA"/>
</dbReference>
<evidence type="ECO:0000256" key="6">
    <source>
        <dbReference type="ARBA" id="ARBA00022989"/>
    </source>
</evidence>